<dbReference type="AlphaFoldDB" id="A0A0G4J1Q3"/>
<evidence type="ECO:0000313" key="1">
    <source>
        <dbReference type="EMBL" id="CEP01259.1"/>
    </source>
</evidence>
<accession>A0A0G4J1Q3</accession>
<gene>
    <name evidence="1" type="ORF">PBRA_001865</name>
</gene>
<dbReference type="EMBL" id="CDSF01000112">
    <property type="protein sequence ID" value="CEP01259.1"/>
    <property type="molecule type" value="Genomic_DNA"/>
</dbReference>
<reference evidence="1 2" key="1">
    <citation type="submission" date="2015-02" db="EMBL/GenBank/DDBJ databases">
        <authorList>
            <person name="Chooi Y.-H."/>
        </authorList>
    </citation>
    <scope>NUCLEOTIDE SEQUENCE [LARGE SCALE GENOMIC DNA]</scope>
    <source>
        <strain evidence="1">E3</strain>
    </source>
</reference>
<dbReference type="SUPFAM" id="SSF56399">
    <property type="entry name" value="ADP-ribosylation"/>
    <property type="match status" value="1"/>
</dbReference>
<organism evidence="1 2">
    <name type="scientific">Plasmodiophora brassicae</name>
    <name type="common">Clubroot disease agent</name>
    <dbReference type="NCBI Taxonomy" id="37360"/>
    <lineage>
        <taxon>Eukaryota</taxon>
        <taxon>Sar</taxon>
        <taxon>Rhizaria</taxon>
        <taxon>Endomyxa</taxon>
        <taxon>Phytomyxea</taxon>
        <taxon>Plasmodiophorida</taxon>
        <taxon>Plasmodiophoridae</taxon>
        <taxon>Plasmodiophora</taxon>
    </lineage>
</organism>
<sequence length="146" mass="16376">MFAVEQPRQTARGHAFRRFTNRRLLWHCGTRLTNLQLVLNGTFSIADAFQDVLSDDIIHMSRNRAVLALCEIADDSSGTFTKEIRSRSMPQRPNTSIVNVNDETQLSITTDDCCPASALPEISRITVADAGQIRLRFIVTVRRSGL</sequence>
<protein>
    <submittedName>
        <fullName evidence="1">Uncharacterized protein</fullName>
    </submittedName>
</protein>
<evidence type="ECO:0000313" key="2">
    <source>
        <dbReference type="Proteomes" id="UP000039324"/>
    </source>
</evidence>
<name>A0A0G4J1Q3_PLABS</name>
<proteinExistence type="predicted"/>
<keyword evidence="2" id="KW-1185">Reference proteome</keyword>
<dbReference type="Proteomes" id="UP000039324">
    <property type="component" value="Unassembled WGS sequence"/>
</dbReference>